<dbReference type="Proteomes" id="UP000184012">
    <property type="component" value="Unassembled WGS sequence"/>
</dbReference>
<dbReference type="Gene3D" id="2.30.30.110">
    <property type="match status" value="1"/>
</dbReference>
<evidence type="ECO:0000313" key="4">
    <source>
        <dbReference type="Proteomes" id="UP000184012"/>
    </source>
</evidence>
<accession>A0AB74EVZ9</accession>
<dbReference type="RefSeq" id="WP_013380120.1">
    <property type="nucleotide sequence ID" value="NC_014624.2"/>
</dbReference>
<name>A0AB74EVZ9_9FIRM</name>
<sequence length="110" mass="12422">MVKQGSIIKINFNPQSDHEQAGYRPGLVVSNDFFNQKTNMTIVCPITNTNSKFPLHIPLDRRTQTTSVILCEQLRSLDIEACGYHFIEMVPGDILENVIDIVFAEIEISV</sequence>
<gene>
    <name evidence="3" type="ORF">SAMN04515649_10341</name>
</gene>
<dbReference type="InterPro" id="IPR003477">
    <property type="entry name" value="PemK-like"/>
</dbReference>
<evidence type="ECO:0000256" key="2">
    <source>
        <dbReference type="ARBA" id="ARBA00022649"/>
    </source>
</evidence>
<dbReference type="Pfam" id="PF02452">
    <property type="entry name" value="PemK_toxin"/>
    <property type="match status" value="1"/>
</dbReference>
<dbReference type="GO" id="GO:0016075">
    <property type="term" value="P:rRNA catabolic process"/>
    <property type="evidence" value="ECO:0007669"/>
    <property type="project" value="TreeGrafter"/>
</dbReference>
<dbReference type="SUPFAM" id="SSF50118">
    <property type="entry name" value="Cell growth inhibitor/plasmid maintenance toxic component"/>
    <property type="match status" value="1"/>
</dbReference>
<dbReference type="PANTHER" id="PTHR33988">
    <property type="entry name" value="ENDORIBONUCLEASE MAZF-RELATED"/>
    <property type="match status" value="1"/>
</dbReference>
<proteinExistence type="inferred from homology"/>
<comment type="caution">
    <text evidence="3">The sequence shown here is derived from an EMBL/GenBank/DDBJ whole genome shotgun (WGS) entry which is preliminary data.</text>
</comment>
<organism evidence="3 4">
    <name type="scientific">Eubacterium callanderi</name>
    <dbReference type="NCBI Taxonomy" id="53442"/>
    <lineage>
        <taxon>Bacteria</taxon>
        <taxon>Bacillati</taxon>
        <taxon>Bacillota</taxon>
        <taxon>Clostridia</taxon>
        <taxon>Eubacteriales</taxon>
        <taxon>Eubacteriaceae</taxon>
        <taxon>Eubacterium</taxon>
    </lineage>
</organism>
<dbReference type="EMBL" id="FRBP01000003">
    <property type="protein sequence ID" value="SHL17614.1"/>
    <property type="molecule type" value="Genomic_DNA"/>
</dbReference>
<dbReference type="GO" id="GO:0004521">
    <property type="term" value="F:RNA endonuclease activity"/>
    <property type="evidence" value="ECO:0007669"/>
    <property type="project" value="TreeGrafter"/>
</dbReference>
<dbReference type="GO" id="GO:0003677">
    <property type="term" value="F:DNA binding"/>
    <property type="evidence" value="ECO:0007669"/>
    <property type="project" value="InterPro"/>
</dbReference>
<keyword evidence="2" id="KW-1277">Toxin-antitoxin system</keyword>
<comment type="similarity">
    <text evidence="1">Belongs to the PemK/MazF family.</text>
</comment>
<protein>
    <submittedName>
        <fullName evidence="3">mRNA interferase MazF</fullName>
    </submittedName>
</protein>
<reference evidence="3 4" key="1">
    <citation type="submission" date="2016-11" db="EMBL/GenBank/DDBJ databases">
        <authorList>
            <person name="Varghese N."/>
            <person name="Submissions S."/>
        </authorList>
    </citation>
    <scope>NUCLEOTIDE SEQUENCE [LARGE SCALE GENOMIC DNA]</scope>
    <source>
        <strain evidence="3 4">FD</strain>
    </source>
</reference>
<dbReference type="AlphaFoldDB" id="A0AB74EVZ9"/>
<evidence type="ECO:0000256" key="1">
    <source>
        <dbReference type="ARBA" id="ARBA00007521"/>
    </source>
</evidence>
<evidence type="ECO:0000313" key="3">
    <source>
        <dbReference type="EMBL" id="SHL17614.1"/>
    </source>
</evidence>
<dbReference type="GO" id="GO:0006402">
    <property type="term" value="P:mRNA catabolic process"/>
    <property type="evidence" value="ECO:0007669"/>
    <property type="project" value="TreeGrafter"/>
</dbReference>
<dbReference type="PANTHER" id="PTHR33988:SF3">
    <property type="entry name" value="ENDORIBONUCLEASE TOXIN CHPB-RELATED"/>
    <property type="match status" value="1"/>
</dbReference>
<dbReference type="GeneID" id="68363003"/>
<dbReference type="InterPro" id="IPR011067">
    <property type="entry name" value="Plasmid_toxin/cell-grow_inhib"/>
</dbReference>